<keyword evidence="1" id="KW-0175">Coiled coil</keyword>
<feature type="coiled-coil region" evidence="1">
    <location>
        <begin position="4"/>
        <end position="31"/>
    </location>
</feature>
<proteinExistence type="predicted"/>
<dbReference type="EMBL" id="JBHLXH010000001">
    <property type="protein sequence ID" value="MFC0222468.1"/>
    <property type="molecule type" value="Genomic_DNA"/>
</dbReference>
<dbReference type="RefSeq" id="WP_378518119.1">
    <property type="nucleotide sequence ID" value="NZ_CBCSDI010000055.1"/>
</dbReference>
<keyword evidence="3" id="KW-1185">Reference proteome</keyword>
<protein>
    <submittedName>
        <fullName evidence="2">Uncharacterized protein</fullName>
    </submittedName>
</protein>
<evidence type="ECO:0000313" key="3">
    <source>
        <dbReference type="Proteomes" id="UP001589698"/>
    </source>
</evidence>
<accession>A0ABV6E0G0</accession>
<gene>
    <name evidence="2" type="ORF">ACFFJG_08245</name>
</gene>
<organism evidence="2 3">
    <name type="scientific">Nocardioides zeicaulis</name>
    <dbReference type="NCBI Taxonomy" id="1776857"/>
    <lineage>
        <taxon>Bacteria</taxon>
        <taxon>Bacillati</taxon>
        <taxon>Actinomycetota</taxon>
        <taxon>Actinomycetes</taxon>
        <taxon>Propionibacteriales</taxon>
        <taxon>Nocardioidaceae</taxon>
        <taxon>Nocardioides</taxon>
    </lineage>
</organism>
<evidence type="ECO:0000256" key="1">
    <source>
        <dbReference type="SAM" id="Coils"/>
    </source>
</evidence>
<sequence length="102" mass="11239">MRPIAINQRALRGAQAELDSAREDLRAALSDVQHPADDFPWRDLVVEGVKSLLEDAEQVVRKCRTVASAIDDSVIDFDELDVMVGQAAVVASQLDQVQVQPR</sequence>
<name>A0ABV6E0G0_9ACTN</name>
<dbReference type="Proteomes" id="UP001589698">
    <property type="component" value="Unassembled WGS sequence"/>
</dbReference>
<reference evidence="2 3" key="1">
    <citation type="submission" date="2024-09" db="EMBL/GenBank/DDBJ databases">
        <authorList>
            <person name="Sun Q."/>
            <person name="Mori K."/>
        </authorList>
    </citation>
    <scope>NUCLEOTIDE SEQUENCE [LARGE SCALE GENOMIC DNA]</scope>
    <source>
        <strain evidence="2 3">CCM 8654</strain>
    </source>
</reference>
<comment type="caution">
    <text evidence="2">The sequence shown here is derived from an EMBL/GenBank/DDBJ whole genome shotgun (WGS) entry which is preliminary data.</text>
</comment>
<evidence type="ECO:0000313" key="2">
    <source>
        <dbReference type="EMBL" id="MFC0222468.1"/>
    </source>
</evidence>